<keyword evidence="1" id="KW-0732">Signal</keyword>
<reference evidence="2" key="1">
    <citation type="submission" date="2020-09" db="EMBL/GenBank/DDBJ databases">
        <title>Genome seq and assembly of Tianweitania sp.</title>
        <authorList>
            <person name="Chhetri G."/>
        </authorList>
    </citation>
    <scope>NUCLEOTIDE SEQUENCE</scope>
    <source>
        <strain evidence="2">Rool2</strain>
    </source>
</reference>
<dbReference type="EMBL" id="JACVVX010000001">
    <property type="protein sequence ID" value="MBD0413467.1"/>
    <property type="molecule type" value="Genomic_DNA"/>
</dbReference>
<sequence>MNYLFGVSLLVLGGTAPSIAWAEEQVISECACPMTPAEFNGTQASISAVSGSVMVSQKASFVDAGKNAPISLNDRVITGNNSSASLLVGGKCAIKLGANSSATVVQGQQICFRVLGEESAASLGAPEILFLGAAAGAGAAALMAGDRDAACVSGC</sequence>
<evidence type="ECO:0000313" key="2">
    <source>
        <dbReference type="EMBL" id="MBD0413467.1"/>
    </source>
</evidence>
<keyword evidence="3" id="KW-1185">Reference proteome</keyword>
<dbReference type="Proteomes" id="UP000643405">
    <property type="component" value="Unassembled WGS sequence"/>
</dbReference>
<gene>
    <name evidence="2" type="ORF">ICI42_02200</name>
</gene>
<comment type="caution">
    <text evidence="2">The sequence shown here is derived from an EMBL/GenBank/DDBJ whole genome shotgun (WGS) entry which is preliminary data.</text>
</comment>
<proteinExistence type="predicted"/>
<name>A0A8J6PL73_9HYPH</name>
<feature type="signal peptide" evidence="1">
    <location>
        <begin position="1"/>
        <end position="22"/>
    </location>
</feature>
<protein>
    <submittedName>
        <fullName evidence="2">Uncharacterized protein</fullName>
    </submittedName>
</protein>
<dbReference type="AlphaFoldDB" id="A0A8J6PL73"/>
<evidence type="ECO:0000256" key="1">
    <source>
        <dbReference type="SAM" id="SignalP"/>
    </source>
</evidence>
<organism evidence="2 3">
    <name type="scientific">Oryzicola mucosus</name>
    <dbReference type="NCBI Taxonomy" id="2767425"/>
    <lineage>
        <taxon>Bacteria</taxon>
        <taxon>Pseudomonadati</taxon>
        <taxon>Pseudomonadota</taxon>
        <taxon>Alphaproteobacteria</taxon>
        <taxon>Hyphomicrobiales</taxon>
        <taxon>Phyllobacteriaceae</taxon>
        <taxon>Oryzicola</taxon>
    </lineage>
</organism>
<evidence type="ECO:0000313" key="3">
    <source>
        <dbReference type="Proteomes" id="UP000643405"/>
    </source>
</evidence>
<feature type="chain" id="PRO_5035259855" evidence="1">
    <location>
        <begin position="23"/>
        <end position="155"/>
    </location>
</feature>
<accession>A0A8J6PL73</accession>
<dbReference type="RefSeq" id="WP_188162900.1">
    <property type="nucleotide sequence ID" value="NZ_JACVVX010000001.1"/>
</dbReference>